<feature type="chain" id="PRO_5040325455" evidence="2">
    <location>
        <begin position="23"/>
        <end position="297"/>
    </location>
</feature>
<comment type="caution">
    <text evidence="3">The sequence shown here is derived from an EMBL/GenBank/DDBJ whole genome shotgun (WGS) entry which is preliminary data.</text>
</comment>
<evidence type="ECO:0000256" key="1">
    <source>
        <dbReference type="SAM" id="MobiDB-lite"/>
    </source>
</evidence>
<proteinExistence type="predicted"/>
<keyword evidence="4" id="KW-1185">Reference proteome</keyword>
<dbReference type="EMBL" id="JAAAHW010006353">
    <property type="protein sequence ID" value="KAF9962811.1"/>
    <property type="molecule type" value="Genomic_DNA"/>
</dbReference>
<keyword evidence="2" id="KW-0732">Signal</keyword>
<evidence type="ECO:0000313" key="3">
    <source>
        <dbReference type="EMBL" id="KAF9962811.1"/>
    </source>
</evidence>
<name>A0A9P6M269_9FUNG</name>
<dbReference type="Proteomes" id="UP000749646">
    <property type="component" value="Unassembled WGS sequence"/>
</dbReference>
<protein>
    <submittedName>
        <fullName evidence="3">Uncharacterized protein</fullName>
    </submittedName>
</protein>
<evidence type="ECO:0000256" key="2">
    <source>
        <dbReference type="SAM" id="SignalP"/>
    </source>
</evidence>
<gene>
    <name evidence="3" type="ORF">BGZ65_007830</name>
</gene>
<dbReference type="AlphaFoldDB" id="A0A9P6M269"/>
<evidence type="ECO:0000313" key="4">
    <source>
        <dbReference type="Proteomes" id="UP000749646"/>
    </source>
</evidence>
<reference evidence="3" key="1">
    <citation type="journal article" date="2020" name="Fungal Divers.">
        <title>Resolving the Mortierellaceae phylogeny through synthesis of multi-gene phylogenetics and phylogenomics.</title>
        <authorList>
            <person name="Vandepol N."/>
            <person name="Liber J."/>
            <person name="Desiro A."/>
            <person name="Na H."/>
            <person name="Kennedy M."/>
            <person name="Barry K."/>
            <person name="Grigoriev I.V."/>
            <person name="Miller A.N."/>
            <person name="O'Donnell K."/>
            <person name="Stajich J.E."/>
            <person name="Bonito G."/>
        </authorList>
    </citation>
    <scope>NUCLEOTIDE SEQUENCE</scope>
    <source>
        <strain evidence="3">MES-2147</strain>
    </source>
</reference>
<feature type="region of interest" description="Disordered" evidence="1">
    <location>
        <begin position="207"/>
        <end position="255"/>
    </location>
</feature>
<feature type="non-terminal residue" evidence="3">
    <location>
        <position position="297"/>
    </location>
</feature>
<accession>A0A9P6M269</accession>
<organism evidence="3 4">
    <name type="scientific">Modicella reniformis</name>
    <dbReference type="NCBI Taxonomy" id="1440133"/>
    <lineage>
        <taxon>Eukaryota</taxon>
        <taxon>Fungi</taxon>
        <taxon>Fungi incertae sedis</taxon>
        <taxon>Mucoromycota</taxon>
        <taxon>Mortierellomycotina</taxon>
        <taxon>Mortierellomycetes</taxon>
        <taxon>Mortierellales</taxon>
        <taxon>Mortierellaceae</taxon>
        <taxon>Modicella</taxon>
    </lineage>
</organism>
<sequence length="297" mass="30557">MKTNTIISLTVVLGLLIGSSNSAPILQNHVPLQRRDDTPQACPGTLGGPSGNAYFTFSTNLSNNVAQQACASCHSGVLADVSVADLEFLSSNVEQGSWIKSWNGDDYSSSCVTLQSSSGTPSVGIDTSCISELWPLCVAQAHLVDDTQRLEMLEGNAGVSLSALAVPYSPSVATKTPNVAIDSNVSIPEVGEVDKNASVPGEDVNVNLASSPSPEVASPEITPTVTEDDKIQSDGTGPLVPEVTSPRAPHGEGQDVDVEVIEVVAESLESVTGPVLKPDIQAPTTEESAPASGAPAP</sequence>
<dbReference type="OrthoDB" id="2422663at2759"/>
<feature type="compositionally biased region" description="Low complexity" evidence="1">
    <location>
        <begin position="209"/>
        <end position="220"/>
    </location>
</feature>
<feature type="signal peptide" evidence="2">
    <location>
        <begin position="1"/>
        <end position="22"/>
    </location>
</feature>
<feature type="compositionally biased region" description="Low complexity" evidence="1">
    <location>
        <begin position="288"/>
        <end position="297"/>
    </location>
</feature>
<feature type="region of interest" description="Disordered" evidence="1">
    <location>
        <begin position="268"/>
        <end position="297"/>
    </location>
</feature>